<feature type="domain" description="ABC transmembrane type-1" evidence="8">
    <location>
        <begin position="107"/>
        <end position="299"/>
    </location>
</feature>
<dbReference type="InterPro" id="IPR050366">
    <property type="entry name" value="BP-dependent_transpt_permease"/>
</dbReference>
<feature type="transmembrane region" description="Helical" evidence="7">
    <location>
        <begin position="111"/>
        <end position="135"/>
    </location>
</feature>
<protein>
    <recommendedName>
        <fullName evidence="8">ABC transmembrane type-1 domain-containing protein</fullName>
    </recommendedName>
</protein>
<keyword evidence="5 7" id="KW-1133">Transmembrane helix</keyword>
<gene>
    <name evidence="9" type="ORF">GCM10012287_04080</name>
</gene>
<keyword evidence="3" id="KW-1003">Cell membrane</keyword>
<evidence type="ECO:0000313" key="10">
    <source>
        <dbReference type="Proteomes" id="UP000631535"/>
    </source>
</evidence>
<evidence type="ECO:0000256" key="1">
    <source>
        <dbReference type="ARBA" id="ARBA00004651"/>
    </source>
</evidence>
<dbReference type="SUPFAM" id="SSF161098">
    <property type="entry name" value="MetI-like"/>
    <property type="match status" value="1"/>
</dbReference>
<evidence type="ECO:0000259" key="8">
    <source>
        <dbReference type="PROSITE" id="PS50928"/>
    </source>
</evidence>
<dbReference type="Pfam" id="PF12911">
    <property type="entry name" value="OppC_N"/>
    <property type="match status" value="1"/>
</dbReference>
<evidence type="ECO:0000256" key="3">
    <source>
        <dbReference type="ARBA" id="ARBA00022475"/>
    </source>
</evidence>
<feature type="transmembrane region" description="Helical" evidence="7">
    <location>
        <begin position="171"/>
        <end position="189"/>
    </location>
</feature>
<reference evidence="10" key="1">
    <citation type="journal article" date="2019" name="Int. J. Syst. Evol. Microbiol.">
        <title>The Global Catalogue of Microorganisms (GCM) 10K type strain sequencing project: providing services to taxonomists for standard genome sequencing and annotation.</title>
        <authorList>
            <consortium name="The Broad Institute Genomics Platform"/>
            <consortium name="The Broad Institute Genome Sequencing Center for Infectious Disease"/>
            <person name="Wu L."/>
            <person name="Ma J."/>
        </authorList>
    </citation>
    <scope>NUCLEOTIDE SEQUENCE [LARGE SCALE GENOMIC DNA]</scope>
    <source>
        <strain evidence="10">CGMCC 4.7178</strain>
    </source>
</reference>
<feature type="transmembrane region" description="Helical" evidence="7">
    <location>
        <begin position="142"/>
        <end position="165"/>
    </location>
</feature>
<dbReference type="Gene3D" id="1.10.3720.10">
    <property type="entry name" value="MetI-like"/>
    <property type="match status" value="1"/>
</dbReference>
<dbReference type="PANTHER" id="PTHR43386">
    <property type="entry name" value="OLIGOPEPTIDE TRANSPORT SYSTEM PERMEASE PROTEIN APPC"/>
    <property type="match status" value="1"/>
</dbReference>
<sequence>MTTAHGNATAAAPAPGADTESVGIAALDAGKSRRMPGWFVILWRNGKCRVGLLMLAAFTLVAVFAPLIAPYDPRLEDFATSEAPSGAHWLGTTAQGEDVFSQLVHGARTSLLVGVVAGVLSTLIAVAVGLTAGYLQGVVDEVLSFFINLGLVVPVLPLMITLAAYAPVKGLWLIIAVITVTGWAHGARIKRAQIITLRTRDYVTAAKFAGDSTARIIAYEIVPNMMSLIVVGFMGSALGAIGAEAGLAFLGLGDPQTVSWGTMLNQASLGGAMTTGQWAWVVAPGLVLALLVTSFTLVNFGVDALSNPHLRED</sequence>
<evidence type="ECO:0000256" key="7">
    <source>
        <dbReference type="RuleBase" id="RU363032"/>
    </source>
</evidence>
<dbReference type="RefSeq" id="WP_189035270.1">
    <property type="nucleotide sequence ID" value="NZ_BMMP01000001.1"/>
</dbReference>
<accession>A0ABQ2LSK1</accession>
<feature type="transmembrane region" description="Helical" evidence="7">
    <location>
        <begin position="50"/>
        <end position="69"/>
    </location>
</feature>
<dbReference type="InterPro" id="IPR035906">
    <property type="entry name" value="MetI-like_sf"/>
</dbReference>
<dbReference type="InterPro" id="IPR000515">
    <property type="entry name" value="MetI-like"/>
</dbReference>
<dbReference type="CDD" id="cd06261">
    <property type="entry name" value="TM_PBP2"/>
    <property type="match status" value="1"/>
</dbReference>
<keyword evidence="2 7" id="KW-0813">Transport</keyword>
<dbReference type="InterPro" id="IPR025966">
    <property type="entry name" value="OppC_N"/>
</dbReference>
<evidence type="ECO:0000313" key="9">
    <source>
        <dbReference type="EMBL" id="GGO42666.1"/>
    </source>
</evidence>
<keyword evidence="10" id="KW-1185">Reference proteome</keyword>
<comment type="subcellular location">
    <subcellularLocation>
        <location evidence="1 7">Cell membrane</location>
        <topology evidence="1 7">Multi-pass membrane protein</topology>
    </subcellularLocation>
</comment>
<keyword evidence="6 7" id="KW-0472">Membrane</keyword>
<dbReference type="PROSITE" id="PS50928">
    <property type="entry name" value="ABC_TM1"/>
    <property type="match status" value="1"/>
</dbReference>
<keyword evidence="4 7" id="KW-0812">Transmembrane</keyword>
<organism evidence="9 10">
    <name type="scientific">Streptomyces daqingensis</name>
    <dbReference type="NCBI Taxonomy" id="1472640"/>
    <lineage>
        <taxon>Bacteria</taxon>
        <taxon>Bacillati</taxon>
        <taxon>Actinomycetota</taxon>
        <taxon>Actinomycetes</taxon>
        <taxon>Kitasatosporales</taxon>
        <taxon>Streptomycetaceae</taxon>
        <taxon>Streptomyces</taxon>
    </lineage>
</organism>
<evidence type="ECO:0000256" key="6">
    <source>
        <dbReference type="ARBA" id="ARBA00023136"/>
    </source>
</evidence>
<evidence type="ECO:0000256" key="5">
    <source>
        <dbReference type="ARBA" id="ARBA00022989"/>
    </source>
</evidence>
<dbReference type="EMBL" id="BMMP01000001">
    <property type="protein sequence ID" value="GGO42666.1"/>
    <property type="molecule type" value="Genomic_DNA"/>
</dbReference>
<proteinExistence type="inferred from homology"/>
<evidence type="ECO:0000256" key="2">
    <source>
        <dbReference type="ARBA" id="ARBA00022448"/>
    </source>
</evidence>
<dbReference type="PANTHER" id="PTHR43386:SF1">
    <property type="entry name" value="D,D-DIPEPTIDE TRANSPORT SYSTEM PERMEASE PROTEIN DDPC-RELATED"/>
    <property type="match status" value="1"/>
</dbReference>
<evidence type="ECO:0000256" key="4">
    <source>
        <dbReference type="ARBA" id="ARBA00022692"/>
    </source>
</evidence>
<feature type="transmembrane region" description="Helical" evidence="7">
    <location>
        <begin position="278"/>
        <end position="302"/>
    </location>
</feature>
<name>A0ABQ2LSK1_9ACTN</name>
<dbReference type="Pfam" id="PF00528">
    <property type="entry name" value="BPD_transp_1"/>
    <property type="match status" value="1"/>
</dbReference>
<dbReference type="Proteomes" id="UP000631535">
    <property type="component" value="Unassembled WGS sequence"/>
</dbReference>
<comment type="similarity">
    <text evidence="7">Belongs to the binding-protein-dependent transport system permease family.</text>
</comment>
<comment type="caution">
    <text evidence="9">The sequence shown here is derived from an EMBL/GenBank/DDBJ whole genome shotgun (WGS) entry which is preliminary data.</text>
</comment>
<feature type="transmembrane region" description="Helical" evidence="7">
    <location>
        <begin position="225"/>
        <end position="250"/>
    </location>
</feature>